<keyword evidence="15 17" id="KW-0961">Cell wall biogenesis/degradation</keyword>
<proteinExistence type="inferred from homology"/>
<evidence type="ECO:0000256" key="2">
    <source>
        <dbReference type="ARBA" id="ARBA00003921"/>
    </source>
</evidence>
<feature type="active site" description="Proton donor" evidence="17">
    <location>
        <position position="243"/>
    </location>
</feature>
<dbReference type="InterPro" id="IPR036635">
    <property type="entry name" value="MurB_C_sf"/>
</dbReference>
<dbReference type="PANTHER" id="PTHR21071:SF4">
    <property type="entry name" value="UDP-N-ACETYLENOLPYRUVOYLGLUCOSAMINE REDUCTASE"/>
    <property type="match status" value="1"/>
</dbReference>
<feature type="active site" evidence="17">
    <location>
        <position position="166"/>
    </location>
</feature>
<evidence type="ECO:0000256" key="4">
    <source>
        <dbReference type="ARBA" id="ARBA00004752"/>
    </source>
</evidence>
<dbReference type="Gene3D" id="3.90.78.10">
    <property type="entry name" value="UDP-N-acetylenolpyruvoylglucosamine reductase, C-terminal domain"/>
    <property type="match status" value="1"/>
</dbReference>
<evidence type="ECO:0000256" key="16">
    <source>
        <dbReference type="ARBA" id="ARBA00048914"/>
    </source>
</evidence>
<keyword evidence="6 17" id="KW-0963">Cytoplasm</keyword>
<keyword evidence="20" id="KW-1185">Reference proteome</keyword>
<evidence type="ECO:0000256" key="9">
    <source>
        <dbReference type="ARBA" id="ARBA00022827"/>
    </source>
</evidence>
<reference evidence="20" key="1">
    <citation type="journal article" date="2019" name="Int. J. Syst. Evol. Microbiol.">
        <title>The Global Catalogue of Microorganisms (GCM) 10K type strain sequencing project: providing services to taxonomists for standard genome sequencing and annotation.</title>
        <authorList>
            <consortium name="The Broad Institute Genomics Platform"/>
            <consortium name="The Broad Institute Genome Sequencing Center for Infectious Disease"/>
            <person name="Wu L."/>
            <person name="Ma J."/>
        </authorList>
    </citation>
    <scope>NUCLEOTIDE SEQUENCE [LARGE SCALE GENOMIC DNA]</scope>
    <source>
        <strain evidence="20">CGMCC 4.7323</strain>
    </source>
</reference>
<dbReference type="InterPro" id="IPR016169">
    <property type="entry name" value="FAD-bd_PCMH_sub2"/>
</dbReference>
<feature type="domain" description="FAD-binding PCMH-type" evidence="18">
    <location>
        <begin position="16"/>
        <end position="226"/>
    </location>
</feature>
<comment type="similarity">
    <text evidence="5 17">Belongs to the MurB family.</text>
</comment>
<dbReference type="InterPro" id="IPR011601">
    <property type="entry name" value="MurB_C"/>
</dbReference>
<evidence type="ECO:0000256" key="6">
    <source>
        <dbReference type="ARBA" id="ARBA00022490"/>
    </source>
</evidence>
<comment type="cofactor">
    <cofactor evidence="1 17">
        <name>FAD</name>
        <dbReference type="ChEBI" id="CHEBI:57692"/>
    </cofactor>
</comment>
<evidence type="ECO:0000256" key="11">
    <source>
        <dbReference type="ARBA" id="ARBA00022960"/>
    </source>
</evidence>
<accession>A0ABQ2IYH7</accession>
<evidence type="ECO:0000313" key="20">
    <source>
        <dbReference type="Proteomes" id="UP000600080"/>
    </source>
</evidence>
<evidence type="ECO:0000256" key="10">
    <source>
        <dbReference type="ARBA" id="ARBA00022857"/>
    </source>
</evidence>
<evidence type="ECO:0000256" key="5">
    <source>
        <dbReference type="ARBA" id="ARBA00010485"/>
    </source>
</evidence>
<keyword evidence="7 17" id="KW-0132">Cell division</keyword>
<sequence>MRVTHAVPLAPMTTLGVGGPAAALMELHDAADFPEFVALADTLPGAPVCLGEGSNVLVSDAGCESAVLRMCTKGVRMAGSTADGRVLVEVQAGHLLSDLVDMTIAEGLTGMEMLVGIPGTTGATPVQNVGAYGQETADSLVEVTAWDWQSGRMVTLDTSACGLGHRTSVFKRSRRWTLLSLVFALRRSELSAPVGYRPVAAVLDVPVGSRVPLEEVAQAVLAVRRRKGMVLGCSGTDDRSVGSVFLSPEISPAQAESLRAQGAPVNHFPDGSVRVSASWLIREAGFALSSPVVPGVRLSSLHYTLVADEGASAAAFTEAIDLVFQQVLHRTGVRLTSEIDLI</sequence>
<dbReference type="SUPFAM" id="SSF56194">
    <property type="entry name" value="Uridine diphospho-N-Acetylenolpyruvylglucosamine reductase, MurB, C-terminal domain"/>
    <property type="match status" value="1"/>
</dbReference>
<dbReference type="Gene3D" id="3.30.43.10">
    <property type="entry name" value="Uridine Diphospho-n-acetylenolpyruvylglucosamine Reductase, domain 2"/>
    <property type="match status" value="1"/>
</dbReference>
<organism evidence="19 20">
    <name type="scientific">Streptomyces kronopolitis</name>
    <dbReference type="NCBI Taxonomy" id="1612435"/>
    <lineage>
        <taxon>Bacteria</taxon>
        <taxon>Bacillati</taxon>
        <taxon>Actinomycetota</taxon>
        <taxon>Actinomycetes</taxon>
        <taxon>Kitasatosporales</taxon>
        <taxon>Streptomycetaceae</taxon>
        <taxon>Streptomyces</taxon>
    </lineage>
</organism>
<evidence type="ECO:0000313" key="19">
    <source>
        <dbReference type="EMBL" id="GGN34094.1"/>
    </source>
</evidence>
<dbReference type="InterPro" id="IPR016167">
    <property type="entry name" value="FAD-bd_PCMH_sub1"/>
</dbReference>
<comment type="caution">
    <text evidence="19">The sequence shown here is derived from an EMBL/GenBank/DDBJ whole genome shotgun (WGS) entry which is preliminary data.</text>
</comment>
<evidence type="ECO:0000256" key="14">
    <source>
        <dbReference type="ARBA" id="ARBA00023306"/>
    </source>
</evidence>
<evidence type="ECO:0000256" key="13">
    <source>
        <dbReference type="ARBA" id="ARBA00023002"/>
    </source>
</evidence>
<dbReference type="InterPro" id="IPR016166">
    <property type="entry name" value="FAD-bd_PCMH"/>
</dbReference>
<evidence type="ECO:0000256" key="3">
    <source>
        <dbReference type="ARBA" id="ARBA00004496"/>
    </source>
</evidence>
<dbReference type="SUPFAM" id="SSF56176">
    <property type="entry name" value="FAD-binding/transporter-associated domain-like"/>
    <property type="match status" value="1"/>
</dbReference>
<feature type="active site" evidence="17">
    <location>
        <position position="338"/>
    </location>
</feature>
<comment type="catalytic activity">
    <reaction evidence="16 17">
        <text>UDP-N-acetyl-alpha-D-muramate + NADP(+) = UDP-N-acetyl-3-O-(1-carboxyvinyl)-alpha-D-glucosamine + NADPH + H(+)</text>
        <dbReference type="Rhea" id="RHEA:12248"/>
        <dbReference type="ChEBI" id="CHEBI:15378"/>
        <dbReference type="ChEBI" id="CHEBI:57783"/>
        <dbReference type="ChEBI" id="CHEBI:58349"/>
        <dbReference type="ChEBI" id="CHEBI:68483"/>
        <dbReference type="ChEBI" id="CHEBI:70757"/>
        <dbReference type="EC" id="1.3.1.98"/>
    </reaction>
</comment>
<dbReference type="Gene3D" id="3.30.465.10">
    <property type="match status" value="1"/>
</dbReference>
<comment type="pathway">
    <text evidence="4 17">Cell wall biogenesis; peptidoglycan biosynthesis.</text>
</comment>
<comment type="function">
    <text evidence="2 17">Cell wall formation.</text>
</comment>
<gene>
    <name evidence="17 19" type="primary">murB</name>
    <name evidence="19" type="ORF">GCM10012285_05940</name>
</gene>
<evidence type="ECO:0000259" key="18">
    <source>
        <dbReference type="PROSITE" id="PS51387"/>
    </source>
</evidence>
<evidence type="ECO:0000256" key="7">
    <source>
        <dbReference type="ARBA" id="ARBA00022618"/>
    </source>
</evidence>
<keyword evidence="8 17" id="KW-0285">Flavoprotein</keyword>
<evidence type="ECO:0000256" key="8">
    <source>
        <dbReference type="ARBA" id="ARBA00022630"/>
    </source>
</evidence>
<keyword evidence="10 17" id="KW-0521">NADP</keyword>
<dbReference type="Pfam" id="PF01565">
    <property type="entry name" value="FAD_binding_4"/>
    <property type="match status" value="1"/>
</dbReference>
<dbReference type="Pfam" id="PF02873">
    <property type="entry name" value="MurB_C"/>
    <property type="match status" value="1"/>
</dbReference>
<dbReference type="InterPro" id="IPR036318">
    <property type="entry name" value="FAD-bd_PCMH-like_sf"/>
</dbReference>
<dbReference type="EMBL" id="BMND01000002">
    <property type="protein sequence ID" value="GGN34094.1"/>
    <property type="molecule type" value="Genomic_DNA"/>
</dbReference>
<dbReference type="NCBIfam" id="NF010478">
    <property type="entry name" value="PRK13903.1"/>
    <property type="match status" value="1"/>
</dbReference>
<evidence type="ECO:0000256" key="1">
    <source>
        <dbReference type="ARBA" id="ARBA00001974"/>
    </source>
</evidence>
<dbReference type="EC" id="1.3.1.98" evidence="17"/>
<dbReference type="InterPro" id="IPR003170">
    <property type="entry name" value="MurB"/>
</dbReference>
<dbReference type="HAMAP" id="MF_00037">
    <property type="entry name" value="MurB"/>
    <property type="match status" value="1"/>
</dbReference>
<dbReference type="InterPro" id="IPR006094">
    <property type="entry name" value="Oxid_FAD_bind_N"/>
</dbReference>
<evidence type="ECO:0000256" key="17">
    <source>
        <dbReference type="HAMAP-Rule" id="MF_00037"/>
    </source>
</evidence>
<name>A0ABQ2IYH7_9ACTN</name>
<dbReference type="PROSITE" id="PS51387">
    <property type="entry name" value="FAD_PCMH"/>
    <property type="match status" value="1"/>
</dbReference>
<keyword evidence="11 17" id="KW-0133">Cell shape</keyword>
<comment type="subcellular location">
    <subcellularLocation>
        <location evidence="3 17">Cytoplasm</location>
    </subcellularLocation>
</comment>
<evidence type="ECO:0000256" key="12">
    <source>
        <dbReference type="ARBA" id="ARBA00022984"/>
    </source>
</evidence>
<keyword evidence="14 17" id="KW-0131">Cell cycle</keyword>
<keyword evidence="13 17" id="KW-0560">Oxidoreductase</keyword>
<dbReference type="Proteomes" id="UP000600080">
    <property type="component" value="Unassembled WGS sequence"/>
</dbReference>
<evidence type="ECO:0000256" key="15">
    <source>
        <dbReference type="ARBA" id="ARBA00023316"/>
    </source>
</evidence>
<dbReference type="PANTHER" id="PTHR21071">
    <property type="entry name" value="UDP-N-ACETYLENOLPYRUVOYLGLUCOSAMINE REDUCTASE"/>
    <property type="match status" value="1"/>
</dbReference>
<keyword evidence="9 17" id="KW-0274">FAD</keyword>
<keyword evidence="12 17" id="KW-0573">Peptidoglycan synthesis</keyword>
<protein>
    <recommendedName>
        <fullName evidence="17">UDP-N-acetylenolpyruvoylglucosamine reductase</fullName>
        <ecNumber evidence="17">1.3.1.98</ecNumber>
    </recommendedName>
    <alternativeName>
        <fullName evidence="17">UDP-N-acetylmuramate dehydrogenase</fullName>
    </alternativeName>
</protein>